<reference evidence="3" key="1">
    <citation type="journal article" date="2016" name="Insect Biochem. Mol. Biol.">
        <title>Multifaceted biological insights from a draft genome sequence of the tobacco hornworm moth, Manduca sexta.</title>
        <authorList>
            <person name="Kanost M.R."/>
            <person name="Arrese E.L."/>
            <person name="Cao X."/>
            <person name="Chen Y.R."/>
            <person name="Chellapilla S."/>
            <person name="Goldsmith M.R."/>
            <person name="Grosse-Wilde E."/>
            <person name="Heckel D.G."/>
            <person name="Herndon N."/>
            <person name="Jiang H."/>
            <person name="Papanicolaou A."/>
            <person name="Qu J."/>
            <person name="Soulages J.L."/>
            <person name="Vogel H."/>
            <person name="Walters J."/>
            <person name="Waterhouse R.M."/>
            <person name="Ahn S.J."/>
            <person name="Almeida F.C."/>
            <person name="An C."/>
            <person name="Aqrawi P."/>
            <person name="Bretschneider A."/>
            <person name="Bryant W.B."/>
            <person name="Bucks S."/>
            <person name="Chao H."/>
            <person name="Chevignon G."/>
            <person name="Christen J.M."/>
            <person name="Clarke D.F."/>
            <person name="Dittmer N.T."/>
            <person name="Ferguson L.C.F."/>
            <person name="Garavelou S."/>
            <person name="Gordon K.H.J."/>
            <person name="Gunaratna R.T."/>
            <person name="Han Y."/>
            <person name="Hauser F."/>
            <person name="He Y."/>
            <person name="Heidel-Fischer H."/>
            <person name="Hirsh A."/>
            <person name="Hu Y."/>
            <person name="Jiang H."/>
            <person name="Kalra D."/>
            <person name="Klinner C."/>
            <person name="Konig C."/>
            <person name="Kovar C."/>
            <person name="Kroll A.R."/>
            <person name="Kuwar S.S."/>
            <person name="Lee S.L."/>
            <person name="Lehman R."/>
            <person name="Li K."/>
            <person name="Li Z."/>
            <person name="Liang H."/>
            <person name="Lovelace S."/>
            <person name="Lu Z."/>
            <person name="Mansfield J.H."/>
            <person name="McCulloch K.J."/>
            <person name="Mathew T."/>
            <person name="Morton B."/>
            <person name="Muzny D.M."/>
            <person name="Neunemann D."/>
            <person name="Ongeri F."/>
            <person name="Pauchet Y."/>
            <person name="Pu L.L."/>
            <person name="Pyrousis I."/>
            <person name="Rao X.J."/>
            <person name="Redding A."/>
            <person name="Roesel C."/>
            <person name="Sanchez-Gracia A."/>
            <person name="Schaack S."/>
            <person name="Shukla A."/>
            <person name="Tetreau G."/>
            <person name="Wang Y."/>
            <person name="Xiong G.H."/>
            <person name="Traut W."/>
            <person name="Walsh T.K."/>
            <person name="Worley K.C."/>
            <person name="Wu D."/>
            <person name="Wu W."/>
            <person name="Wu Y.Q."/>
            <person name="Zhang X."/>
            <person name="Zou Z."/>
            <person name="Zucker H."/>
            <person name="Briscoe A.D."/>
            <person name="Burmester T."/>
            <person name="Clem R.J."/>
            <person name="Feyereisen R."/>
            <person name="Grimmelikhuijzen C.J.P."/>
            <person name="Hamodrakas S.J."/>
            <person name="Hansson B.S."/>
            <person name="Huguet E."/>
            <person name="Jermiin L.S."/>
            <person name="Lan Q."/>
            <person name="Lehman H.K."/>
            <person name="Lorenzen M."/>
            <person name="Merzendorfer H."/>
            <person name="Michalopoulos I."/>
            <person name="Morton D.B."/>
            <person name="Muthukrishnan S."/>
            <person name="Oakeshott J.G."/>
            <person name="Palmer W."/>
            <person name="Park Y."/>
            <person name="Passarelli A.L."/>
            <person name="Rozas J."/>
            <person name="Schwartz L.M."/>
            <person name="Smith W."/>
            <person name="Southgate A."/>
            <person name="Vilcinskas A."/>
            <person name="Vogt R."/>
            <person name="Wang P."/>
            <person name="Werren J."/>
            <person name="Yu X.Q."/>
            <person name="Zhou J.J."/>
            <person name="Brown S.J."/>
            <person name="Scherer S.E."/>
            <person name="Richards S."/>
            <person name="Blissard G.W."/>
        </authorList>
    </citation>
    <scope>NUCLEOTIDE SEQUENCE</scope>
</reference>
<comment type="caution">
    <text evidence="3">The sequence shown here is derived from an EMBL/GenBank/DDBJ whole genome shotgun (WGS) entry which is preliminary data.</text>
</comment>
<protein>
    <submittedName>
        <fullName evidence="3">Uncharacterized protein</fullName>
    </submittedName>
</protein>
<keyword evidence="2" id="KW-1133">Transmembrane helix</keyword>
<evidence type="ECO:0000313" key="3">
    <source>
        <dbReference type="EMBL" id="KAG6457846.1"/>
    </source>
</evidence>
<dbReference type="EMBL" id="JH668558">
    <property type="protein sequence ID" value="KAG6457845.1"/>
    <property type="molecule type" value="Genomic_DNA"/>
</dbReference>
<dbReference type="EMBL" id="JH668558">
    <property type="protein sequence ID" value="KAG6457847.1"/>
    <property type="molecule type" value="Genomic_DNA"/>
</dbReference>
<evidence type="ECO:0000256" key="2">
    <source>
        <dbReference type="SAM" id="Phobius"/>
    </source>
</evidence>
<dbReference type="AlphaFoldDB" id="A0A921ZHI2"/>
<feature type="compositionally biased region" description="Polar residues" evidence="1">
    <location>
        <begin position="9"/>
        <end position="21"/>
    </location>
</feature>
<sequence length="173" mass="19606">MEPEESVVSVYTTHPTTSGTNPPLDVYHQIANNIAERITSPIYRFLGIANHTQEKTTKKPWDKIEILDDPDEATKPDLKPLDNDISQRDVEEITSEAKKSNKPEKFTLFSSYLPVKNETNDAEGIDDDLLSLDDVEEVEKPREGPIIYILEFFGSIFQLLLGGFYNLFRPSSS</sequence>
<dbReference type="Proteomes" id="UP000791440">
    <property type="component" value="Unassembled WGS sequence"/>
</dbReference>
<feature type="region of interest" description="Disordered" evidence="1">
    <location>
        <begin position="68"/>
        <end position="87"/>
    </location>
</feature>
<keyword evidence="2" id="KW-0812">Transmembrane</keyword>
<feature type="transmembrane region" description="Helical" evidence="2">
    <location>
        <begin position="146"/>
        <end position="168"/>
    </location>
</feature>
<proteinExistence type="predicted"/>
<keyword evidence="4" id="KW-1185">Reference proteome</keyword>
<feature type="region of interest" description="Disordered" evidence="1">
    <location>
        <begin position="1"/>
        <end position="22"/>
    </location>
</feature>
<evidence type="ECO:0000256" key="1">
    <source>
        <dbReference type="SAM" id="MobiDB-lite"/>
    </source>
</evidence>
<gene>
    <name evidence="3" type="ORF">O3G_MSEX010522</name>
</gene>
<dbReference type="OrthoDB" id="7461104at2759"/>
<organism evidence="3 4">
    <name type="scientific">Manduca sexta</name>
    <name type="common">Tobacco hawkmoth</name>
    <name type="synonym">Tobacco hornworm</name>
    <dbReference type="NCBI Taxonomy" id="7130"/>
    <lineage>
        <taxon>Eukaryota</taxon>
        <taxon>Metazoa</taxon>
        <taxon>Ecdysozoa</taxon>
        <taxon>Arthropoda</taxon>
        <taxon>Hexapoda</taxon>
        <taxon>Insecta</taxon>
        <taxon>Pterygota</taxon>
        <taxon>Neoptera</taxon>
        <taxon>Endopterygota</taxon>
        <taxon>Lepidoptera</taxon>
        <taxon>Glossata</taxon>
        <taxon>Ditrysia</taxon>
        <taxon>Bombycoidea</taxon>
        <taxon>Sphingidae</taxon>
        <taxon>Sphinginae</taxon>
        <taxon>Sphingini</taxon>
        <taxon>Manduca</taxon>
    </lineage>
</organism>
<dbReference type="EMBL" id="JH668558">
    <property type="protein sequence ID" value="KAG6457846.1"/>
    <property type="molecule type" value="Genomic_DNA"/>
</dbReference>
<evidence type="ECO:0000313" key="4">
    <source>
        <dbReference type="Proteomes" id="UP000791440"/>
    </source>
</evidence>
<accession>A0A921ZHI2</accession>
<reference evidence="3" key="2">
    <citation type="submission" date="2020-12" db="EMBL/GenBank/DDBJ databases">
        <authorList>
            <person name="Kanost M."/>
        </authorList>
    </citation>
    <scope>NUCLEOTIDE SEQUENCE</scope>
</reference>
<name>A0A921ZHI2_MANSE</name>
<keyword evidence="2" id="KW-0472">Membrane</keyword>